<organism evidence="2">
    <name type="scientific">Podoviridae sp. cte242</name>
    <dbReference type="NCBI Taxonomy" id="2825264"/>
    <lineage>
        <taxon>Viruses</taxon>
        <taxon>Duplodnaviria</taxon>
        <taxon>Heunggongvirae</taxon>
        <taxon>Uroviricota</taxon>
        <taxon>Caudoviricetes</taxon>
    </lineage>
</organism>
<reference evidence="2" key="1">
    <citation type="journal article" date="2021" name="Proc. Natl. Acad. Sci. U.S.A.">
        <title>A Catalog of Tens of Thousands of Viruses from Human Metagenomes Reveals Hidden Associations with Chronic Diseases.</title>
        <authorList>
            <person name="Tisza M.J."/>
            <person name="Buck C.B."/>
        </authorList>
    </citation>
    <scope>NUCLEOTIDE SEQUENCE</scope>
    <source>
        <strain evidence="2">Cte242</strain>
    </source>
</reference>
<feature type="region of interest" description="Disordered" evidence="1">
    <location>
        <begin position="173"/>
        <end position="228"/>
    </location>
</feature>
<feature type="compositionally biased region" description="Polar residues" evidence="1">
    <location>
        <begin position="173"/>
        <end position="182"/>
    </location>
</feature>
<evidence type="ECO:0000313" key="2">
    <source>
        <dbReference type="EMBL" id="DAF88644.1"/>
    </source>
</evidence>
<feature type="compositionally biased region" description="Polar residues" evidence="1">
    <location>
        <begin position="119"/>
        <end position="151"/>
    </location>
</feature>
<sequence>MIWNDLNEGFMPSFWKKNLSFEDKDLSPFAKYENVITIGEIATAVSRGAVGLNLPLSEQAFTGIIWDYGQGKLVSKVDTKAWVRNYCSEISLWILSNARYLQAYERDINKNYNQKDIDFTDTQGNNTQISTTAGTQSNGSHTINDTASAGHSESAGEQLGDTLTVLNNQTTSTKTLATSNEDNYSKGDLNVSKSSESTAGNDVNASYSENRGAGQVEGRNNGRSHSYGTLSPLSAMNLEKNFPFQNLLTNLFDTLDKYFTVAGYEYD</sequence>
<feature type="compositionally biased region" description="Polar residues" evidence="1">
    <location>
        <begin position="191"/>
        <end position="209"/>
    </location>
</feature>
<proteinExistence type="predicted"/>
<evidence type="ECO:0000256" key="1">
    <source>
        <dbReference type="SAM" id="MobiDB-lite"/>
    </source>
</evidence>
<accession>A0A8S5U2F7</accession>
<name>A0A8S5U2F7_9CAUD</name>
<dbReference type="EMBL" id="BK015989">
    <property type="protein sequence ID" value="DAF88644.1"/>
    <property type="molecule type" value="Genomic_DNA"/>
</dbReference>
<protein>
    <submittedName>
        <fullName evidence="2">Uncharacterized protein</fullName>
    </submittedName>
</protein>
<feature type="region of interest" description="Disordered" evidence="1">
    <location>
        <begin position="119"/>
        <end position="156"/>
    </location>
</feature>